<keyword evidence="8" id="KW-1185">Reference proteome</keyword>
<dbReference type="STRING" id="180332.GCA_000797495_02715"/>
<evidence type="ECO:0000313" key="7">
    <source>
        <dbReference type="EMBL" id="TLC98881.1"/>
    </source>
</evidence>
<dbReference type="Gene3D" id="3.40.50.11820">
    <property type="match status" value="1"/>
</dbReference>
<evidence type="ECO:0000313" key="8">
    <source>
        <dbReference type="Proteomes" id="UP000306509"/>
    </source>
</evidence>
<comment type="subcellular location">
    <subcellularLocation>
        <location evidence="1">Cell membrane</location>
        <topology evidence="1">Peripheral membrane protein</topology>
    </subcellularLocation>
</comment>
<evidence type="ECO:0000256" key="2">
    <source>
        <dbReference type="ARBA" id="ARBA00010488"/>
    </source>
</evidence>
<dbReference type="InterPro" id="IPR043148">
    <property type="entry name" value="TagF_C"/>
</dbReference>
<dbReference type="PANTHER" id="PTHR37316">
    <property type="entry name" value="TEICHOIC ACID GLYCEROL-PHOSPHATE PRIMASE"/>
    <property type="match status" value="1"/>
</dbReference>
<dbReference type="RefSeq" id="WP_027296778.1">
    <property type="nucleotide sequence ID" value="NZ_CAUSDN010000111.1"/>
</dbReference>
<dbReference type="EC" id="2.7.8.-" evidence="7"/>
<dbReference type="SUPFAM" id="SSF53756">
    <property type="entry name" value="UDP-Glycosyltransferase/glycogen phosphorylase"/>
    <property type="match status" value="1"/>
</dbReference>
<dbReference type="EMBL" id="QGQD01000079">
    <property type="protein sequence ID" value="TLC98881.1"/>
    <property type="molecule type" value="Genomic_DNA"/>
</dbReference>
<dbReference type="InterPro" id="IPR043149">
    <property type="entry name" value="TagF_N"/>
</dbReference>
<accession>A0A4U8Q2B3</accession>
<dbReference type="Gene3D" id="3.40.50.12580">
    <property type="match status" value="1"/>
</dbReference>
<dbReference type="InterPro" id="IPR007554">
    <property type="entry name" value="Glycerophosphate_synth"/>
</dbReference>
<name>A0A4U8Q2B3_9FIRM</name>
<organism evidence="7 8">
    <name type="scientific">Robinsoniella peoriensis</name>
    <dbReference type="NCBI Taxonomy" id="180332"/>
    <lineage>
        <taxon>Bacteria</taxon>
        <taxon>Bacillati</taxon>
        <taxon>Bacillota</taxon>
        <taxon>Clostridia</taxon>
        <taxon>Lachnospirales</taxon>
        <taxon>Lachnospiraceae</taxon>
        <taxon>Robinsoniella</taxon>
    </lineage>
</organism>
<dbReference type="GO" id="GO:0047355">
    <property type="term" value="F:CDP-glycerol glycerophosphotransferase activity"/>
    <property type="evidence" value="ECO:0007669"/>
    <property type="project" value="InterPro"/>
</dbReference>
<evidence type="ECO:0000256" key="6">
    <source>
        <dbReference type="ARBA" id="ARBA00023136"/>
    </source>
</evidence>
<evidence type="ECO:0000256" key="5">
    <source>
        <dbReference type="ARBA" id="ARBA00022944"/>
    </source>
</evidence>
<keyword evidence="3" id="KW-1003">Cell membrane</keyword>
<dbReference type="GO" id="GO:0005886">
    <property type="term" value="C:plasma membrane"/>
    <property type="evidence" value="ECO:0007669"/>
    <property type="project" value="UniProtKB-SubCell"/>
</dbReference>
<keyword evidence="5" id="KW-0777">Teichoic acid biosynthesis</keyword>
<dbReference type="PANTHER" id="PTHR37316:SF3">
    <property type="entry name" value="TEICHOIC ACID GLYCEROL-PHOSPHATE TRANSFERASE"/>
    <property type="match status" value="1"/>
</dbReference>
<evidence type="ECO:0000256" key="4">
    <source>
        <dbReference type="ARBA" id="ARBA00022679"/>
    </source>
</evidence>
<evidence type="ECO:0000256" key="1">
    <source>
        <dbReference type="ARBA" id="ARBA00004202"/>
    </source>
</evidence>
<comment type="similarity">
    <text evidence="2">Belongs to the CDP-glycerol glycerophosphotransferase family.</text>
</comment>
<dbReference type="GO" id="GO:0019350">
    <property type="term" value="P:teichoic acid biosynthetic process"/>
    <property type="evidence" value="ECO:0007669"/>
    <property type="project" value="UniProtKB-KW"/>
</dbReference>
<dbReference type="Proteomes" id="UP000306509">
    <property type="component" value="Unassembled WGS sequence"/>
</dbReference>
<keyword evidence="4 7" id="KW-0808">Transferase</keyword>
<comment type="caution">
    <text evidence="7">The sequence shown here is derived from an EMBL/GenBank/DDBJ whole genome shotgun (WGS) entry which is preliminary data.</text>
</comment>
<keyword evidence="6" id="KW-0472">Membrane</keyword>
<evidence type="ECO:0000256" key="3">
    <source>
        <dbReference type="ARBA" id="ARBA00022475"/>
    </source>
</evidence>
<dbReference type="InterPro" id="IPR051612">
    <property type="entry name" value="Teichoic_Acid_Biosynth"/>
</dbReference>
<dbReference type="AlphaFoldDB" id="A0A4U8Q2B3"/>
<proteinExistence type="inferred from homology"/>
<protein>
    <submittedName>
        <fullName evidence="7">Putative CDP-glycerol:glycerophosphate glycerophosphotransferase</fullName>
        <ecNumber evidence="7">2.7.8.-</ecNumber>
    </submittedName>
</protein>
<dbReference type="Pfam" id="PF04464">
    <property type="entry name" value="Glyphos_transf"/>
    <property type="match status" value="1"/>
</dbReference>
<sequence>MVKGKAKRKIYFAGGSVLSAVNKVIPKNKRKILIFCKGELYDNSETLFCYLMKYKFYEKYEIVCAVGRPRDYQKLVRKNVRFVNLAGSLKEIMTAGFIFYHGEILAIMPTKDQVSIDYWHGTPLKKINHMLEDKLGDYHYDFFTYLTAPSEMFRPIMAEAFNCKLNQVIIAGHPRNDDLFSKKDEFHKLSIVKGDYQKVFAWMPTYRISRDKLIMDSSEDYVKNAGIPLFHTAESFTKLNAFMKEHNSLLLIKLHPAQNLEALAIKDMSNIKILTNAYLDQKRVRLYRLLKDTDALITDYSSVYFDYLLLDKPEAFIIEDMKEYGSHRGFVVDNPLDYMPGEIIESQEGFYGFLEDCIAGEDAYKEKRLEINDKVNHYKGGGNCRRLLEFAGISK</sequence>
<reference evidence="7 8" key="1">
    <citation type="journal article" date="2019" name="Anaerobe">
        <title>Detection of Robinsoniella peoriensis in multiple bone samples of a trauma patient.</title>
        <authorList>
            <person name="Schrottner P."/>
            <person name="Hartwich K."/>
            <person name="Bunk B."/>
            <person name="Schober I."/>
            <person name="Helbig S."/>
            <person name="Rudolph W.W."/>
            <person name="Gunzer F."/>
        </authorList>
    </citation>
    <scope>NUCLEOTIDE SEQUENCE [LARGE SCALE GENOMIC DNA]</scope>
    <source>
        <strain evidence="7 8">DSM 106044</strain>
    </source>
</reference>
<gene>
    <name evidence="7" type="primary">tagB</name>
    <name evidence="7" type="ORF">DSM106044_04211</name>
</gene>